<reference evidence="2 3" key="1">
    <citation type="submission" date="2024-02" db="EMBL/GenBank/DDBJ databases">
        <title>A Gaetbulibacter species isolated from tidal flats and genomic insights of their niches.</title>
        <authorList>
            <person name="Ye Y."/>
        </authorList>
    </citation>
    <scope>NUCLEOTIDE SEQUENCE [LARGE SCALE GENOMIC DNA]</scope>
    <source>
        <strain evidence="2 3">KEM-8</strain>
    </source>
</reference>
<dbReference type="Proteomes" id="UP001610104">
    <property type="component" value="Unassembled WGS sequence"/>
</dbReference>
<organism evidence="2 3">
    <name type="scientific">Gaetbulibacter aquiaggeris</name>
    <dbReference type="NCBI Taxonomy" id="1735373"/>
    <lineage>
        <taxon>Bacteria</taxon>
        <taxon>Pseudomonadati</taxon>
        <taxon>Bacteroidota</taxon>
        <taxon>Flavobacteriia</taxon>
        <taxon>Flavobacteriales</taxon>
        <taxon>Flavobacteriaceae</taxon>
        <taxon>Gaetbulibacter</taxon>
    </lineage>
</organism>
<name>A0ABW7MUG5_9FLAO</name>
<dbReference type="InterPro" id="IPR034660">
    <property type="entry name" value="DinB/YfiT-like"/>
</dbReference>
<evidence type="ECO:0000313" key="2">
    <source>
        <dbReference type="EMBL" id="MFH6770285.1"/>
    </source>
</evidence>
<dbReference type="EMBL" id="JBAWKC010000007">
    <property type="protein sequence ID" value="MFH6770285.1"/>
    <property type="molecule type" value="Genomic_DNA"/>
</dbReference>
<evidence type="ECO:0000259" key="1">
    <source>
        <dbReference type="Pfam" id="PF12867"/>
    </source>
</evidence>
<protein>
    <submittedName>
        <fullName evidence="2">DinB family protein</fullName>
    </submittedName>
</protein>
<comment type="caution">
    <text evidence="2">The sequence shown here is derived from an EMBL/GenBank/DDBJ whole genome shotgun (WGS) entry which is preliminary data.</text>
</comment>
<feature type="domain" description="DinB-like" evidence="1">
    <location>
        <begin position="13"/>
        <end position="175"/>
    </location>
</feature>
<dbReference type="RefSeq" id="WP_395439502.1">
    <property type="nucleotide sequence ID" value="NZ_JBAWKC010000007.1"/>
</dbReference>
<evidence type="ECO:0000313" key="3">
    <source>
        <dbReference type="Proteomes" id="UP001610104"/>
    </source>
</evidence>
<proteinExistence type="predicted"/>
<keyword evidence="3" id="KW-1185">Reference proteome</keyword>
<dbReference type="SUPFAM" id="SSF109854">
    <property type="entry name" value="DinB/YfiT-like putative metalloenzymes"/>
    <property type="match status" value="1"/>
</dbReference>
<dbReference type="Gene3D" id="1.20.120.450">
    <property type="entry name" value="dinb family like domain"/>
    <property type="match status" value="1"/>
</dbReference>
<sequence length="184" mass="21788">MVSTSEKLLQNLLELTRENLNTVENFKNQSTDYLNWKQTPESWNVLECIEHLNRYGDFYIPEITNKIKTSKHKSSEVFKSNWLGNYFSKSVSYNEDLNKMKTFKTMNPLNSKLNIKTLEKFINQQHQIIELLDKSKNVNLDKTKTAISISKLIKLRLGDTFRVLIYHNERHIRQAEKTFKKASR</sequence>
<dbReference type="Pfam" id="PF12867">
    <property type="entry name" value="DinB_2"/>
    <property type="match status" value="1"/>
</dbReference>
<gene>
    <name evidence="2" type="ORF">V8G56_16160</name>
</gene>
<dbReference type="InterPro" id="IPR024775">
    <property type="entry name" value="DinB-like"/>
</dbReference>
<accession>A0ABW7MUG5</accession>